<evidence type="ECO:0000259" key="10">
    <source>
        <dbReference type="PROSITE" id="PS50893"/>
    </source>
</evidence>
<comment type="similarity">
    <text evidence="2">Belongs to the ABC transporter superfamily.</text>
</comment>
<keyword evidence="7 9" id="KW-1133">Transmembrane helix</keyword>
<dbReference type="GO" id="GO:0016887">
    <property type="term" value="F:ATP hydrolysis activity"/>
    <property type="evidence" value="ECO:0007669"/>
    <property type="project" value="InterPro"/>
</dbReference>
<evidence type="ECO:0000256" key="2">
    <source>
        <dbReference type="ARBA" id="ARBA00005417"/>
    </source>
</evidence>
<protein>
    <submittedName>
        <fullName evidence="12">Putative ATP-binding cassette transporter</fullName>
    </submittedName>
</protein>
<dbReference type="RefSeq" id="WP_133769397.1">
    <property type="nucleotide sequence ID" value="NZ_SNZR01000011.1"/>
</dbReference>
<keyword evidence="6 12" id="KW-0067">ATP-binding</keyword>
<keyword evidence="13" id="KW-1185">Reference proteome</keyword>
<evidence type="ECO:0000313" key="12">
    <source>
        <dbReference type="EMBL" id="TDR94516.1"/>
    </source>
</evidence>
<feature type="domain" description="ABC transporter" evidence="10">
    <location>
        <begin position="495"/>
        <end position="707"/>
    </location>
</feature>
<dbReference type="Pfam" id="PF06472">
    <property type="entry name" value="ABC_membrane_2"/>
    <property type="match status" value="1"/>
</dbReference>
<dbReference type="GO" id="GO:0005886">
    <property type="term" value="C:plasma membrane"/>
    <property type="evidence" value="ECO:0007669"/>
    <property type="project" value="UniProtKB-SubCell"/>
</dbReference>
<dbReference type="PROSITE" id="PS50929">
    <property type="entry name" value="ABC_TM1F"/>
    <property type="match status" value="1"/>
</dbReference>
<dbReference type="OrthoDB" id="9810134at2"/>
<evidence type="ECO:0000313" key="13">
    <source>
        <dbReference type="Proteomes" id="UP000295122"/>
    </source>
</evidence>
<evidence type="ECO:0000256" key="8">
    <source>
        <dbReference type="ARBA" id="ARBA00023136"/>
    </source>
</evidence>
<keyword evidence="4 9" id="KW-0812">Transmembrane</keyword>
<keyword evidence="3" id="KW-0813">Transport</keyword>
<name>A0A4R7CBP1_9HYPH</name>
<gene>
    <name evidence="12" type="ORF">EV668_1803</name>
</gene>
<dbReference type="CDD" id="cd03223">
    <property type="entry name" value="ABCD_peroxisomal_ALDP"/>
    <property type="match status" value="1"/>
</dbReference>
<evidence type="ECO:0000256" key="3">
    <source>
        <dbReference type="ARBA" id="ARBA00022448"/>
    </source>
</evidence>
<proteinExistence type="inferred from homology"/>
<evidence type="ECO:0000256" key="1">
    <source>
        <dbReference type="ARBA" id="ARBA00004651"/>
    </source>
</evidence>
<dbReference type="SUPFAM" id="SSF52540">
    <property type="entry name" value="P-loop containing nucleoside triphosphate hydrolases"/>
    <property type="match status" value="1"/>
</dbReference>
<feature type="transmembrane region" description="Helical" evidence="9">
    <location>
        <begin position="313"/>
        <end position="333"/>
    </location>
</feature>
<feature type="transmembrane region" description="Helical" evidence="9">
    <location>
        <begin position="98"/>
        <end position="119"/>
    </location>
</feature>
<dbReference type="Gene3D" id="3.40.50.300">
    <property type="entry name" value="P-loop containing nucleotide triphosphate hydrolases"/>
    <property type="match status" value="1"/>
</dbReference>
<dbReference type="PANTHER" id="PTHR11384:SF59">
    <property type="entry name" value="LYSOSOMAL COBALAMIN TRANSPORTER ABCD4"/>
    <property type="match status" value="1"/>
</dbReference>
<feature type="transmembrane region" description="Helical" evidence="9">
    <location>
        <begin position="403"/>
        <end position="423"/>
    </location>
</feature>
<feature type="domain" description="ABC transmembrane type-1" evidence="11">
    <location>
        <begin position="160"/>
        <end position="457"/>
    </location>
</feature>
<dbReference type="EMBL" id="SNZR01000011">
    <property type="protein sequence ID" value="TDR94516.1"/>
    <property type="molecule type" value="Genomic_DNA"/>
</dbReference>
<keyword evidence="5" id="KW-0547">Nucleotide-binding</keyword>
<comment type="subcellular location">
    <subcellularLocation>
        <location evidence="1">Cell membrane</location>
        <topology evidence="1">Multi-pass membrane protein</topology>
    </subcellularLocation>
</comment>
<dbReference type="PROSITE" id="PS00211">
    <property type="entry name" value="ABC_TRANSPORTER_1"/>
    <property type="match status" value="1"/>
</dbReference>
<evidence type="ECO:0000256" key="4">
    <source>
        <dbReference type="ARBA" id="ARBA00022692"/>
    </source>
</evidence>
<dbReference type="Gene3D" id="1.20.1560.10">
    <property type="entry name" value="ABC transporter type 1, transmembrane domain"/>
    <property type="match status" value="1"/>
</dbReference>
<dbReference type="AlphaFoldDB" id="A0A4R7CBP1"/>
<evidence type="ECO:0000256" key="6">
    <source>
        <dbReference type="ARBA" id="ARBA00022840"/>
    </source>
</evidence>
<sequence>MTALSLVIGAFSLATLFFGVARGGSFGDVLLGGPLPAYVPLTGAVLAAIVFLSRSISPYLRIFVTMYALGFLFLATLSLLGGLGFLPQMVTELLPPAFSASAAAVFALIVYGVSFIPVIRTITTLADPYFRAETPSSDFGRPFAWLGSREGRVGARLVGLLIGINFFQVAMNIRFNSFYRDLFNALQEKNVDAFWHQILGVFAPLAAIWIAVAVYEIFVDNALLIRWRSWLTQRTTRRWLENGTHYRIPLLGHETDNPDQRIQADIRLFIDQLMSLSIRLLSQAATLVSFVIILWHLSRDFVLPGTEITMPGFLVWLVIVYAVVGTWLTHLIGRPLIGLDFRQEKVEADFRFSLARLREYGEQVALLRGEKAETARLERSFTEVARNFLQILSRRMKLTSFTAGYNQLSVIFPYVLAAPSYFMGRITLGVFQQTANAFSQVQSAMSFFISAYVTLAAFKANVDRLTTFNDSMAEAEAAGLASGIDVAPQRGGHALALQGMRLALPDGREIVDVKDFAFEEGRSVLITGPSGSGKSTMFRAIAGIWPFGRGHVEIPVGKRVMLIPQKPYIPVGTLRAAVTYPGLDEHYDDEAIRKALLAVNLGQFVDKLDIEDYWGQRLSGGEQQRLSLARALLAKPDWLLLDEATASLDEPMEAAVYDILKRELPDTTVVSIGHRSTLIGMHDRQVVMTKEPDGLYDLRDKNAAAPA</sequence>
<dbReference type="InterPro" id="IPR003593">
    <property type="entry name" value="AAA+_ATPase"/>
</dbReference>
<evidence type="ECO:0000256" key="5">
    <source>
        <dbReference type="ARBA" id="ARBA00022741"/>
    </source>
</evidence>
<feature type="transmembrane region" description="Helical" evidence="9">
    <location>
        <begin position="153"/>
        <end position="173"/>
    </location>
</feature>
<evidence type="ECO:0000256" key="9">
    <source>
        <dbReference type="SAM" id="Phobius"/>
    </source>
</evidence>
<dbReference type="PROSITE" id="PS50893">
    <property type="entry name" value="ABC_TRANSPORTER_2"/>
    <property type="match status" value="1"/>
</dbReference>
<accession>A0A4R7CBP1</accession>
<dbReference type="InterPro" id="IPR011527">
    <property type="entry name" value="ABC1_TM_dom"/>
</dbReference>
<feature type="transmembrane region" description="Helical" evidence="9">
    <location>
        <begin position="193"/>
        <end position="218"/>
    </location>
</feature>
<feature type="transmembrane region" description="Helical" evidence="9">
    <location>
        <begin position="33"/>
        <end position="52"/>
    </location>
</feature>
<feature type="transmembrane region" description="Helical" evidence="9">
    <location>
        <begin position="276"/>
        <end position="298"/>
    </location>
</feature>
<dbReference type="Pfam" id="PF00005">
    <property type="entry name" value="ABC_tran"/>
    <property type="match status" value="1"/>
</dbReference>
<dbReference type="InterPro" id="IPR003439">
    <property type="entry name" value="ABC_transporter-like_ATP-bd"/>
</dbReference>
<dbReference type="GO" id="GO:0140359">
    <property type="term" value="F:ABC-type transporter activity"/>
    <property type="evidence" value="ECO:0007669"/>
    <property type="project" value="InterPro"/>
</dbReference>
<organism evidence="12 13">
    <name type="scientific">Enterovirga rhinocerotis</name>
    <dbReference type="NCBI Taxonomy" id="1339210"/>
    <lineage>
        <taxon>Bacteria</taxon>
        <taxon>Pseudomonadati</taxon>
        <taxon>Pseudomonadota</taxon>
        <taxon>Alphaproteobacteria</taxon>
        <taxon>Hyphomicrobiales</taxon>
        <taxon>Methylobacteriaceae</taxon>
        <taxon>Enterovirga</taxon>
    </lineage>
</organism>
<reference evidence="12 13" key="1">
    <citation type="submission" date="2019-03" db="EMBL/GenBank/DDBJ databases">
        <title>Genomic Encyclopedia of Type Strains, Phase IV (KMG-IV): sequencing the most valuable type-strain genomes for metagenomic binning, comparative biology and taxonomic classification.</title>
        <authorList>
            <person name="Goeker M."/>
        </authorList>
    </citation>
    <scope>NUCLEOTIDE SEQUENCE [LARGE SCALE GENOMIC DNA]</scope>
    <source>
        <strain evidence="12 13">DSM 25903</strain>
    </source>
</reference>
<evidence type="ECO:0000259" key="11">
    <source>
        <dbReference type="PROSITE" id="PS50929"/>
    </source>
</evidence>
<dbReference type="InterPro" id="IPR050835">
    <property type="entry name" value="ABC_transporter_sub-D"/>
</dbReference>
<evidence type="ECO:0000256" key="7">
    <source>
        <dbReference type="ARBA" id="ARBA00022989"/>
    </source>
</evidence>
<dbReference type="Proteomes" id="UP000295122">
    <property type="component" value="Unassembled WGS sequence"/>
</dbReference>
<dbReference type="InterPro" id="IPR027417">
    <property type="entry name" value="P-loop_NTPase"/>
</dbReference>
<feature type="transmembrane region" description="Helical" evidence="9">
    <location>
        <begin position="64"/>
        <end position="86"/>
    </location>
</feature>
<dbReference type="PANTHER" id="PTHR11384">
    <property type="entry name" value="ATP-BINDING CASSETTE, SUB-FAMILY D MEMBER"/>
    <property type="match status" value="1"/>
</dbReference>
<dbReference type="SUPFAM" id="SSF90123">
    <property type="entry name" value="ABC transporter transmembrane region"/>
    <property type="match status" value="1"/>
</dbReference>
<comment type="caution">
    <text evidence="12">The sequence shown here is derived from an EMBL/GenBank/DDBJ whole genome shotgun (WGS) entry which is preliminary data.</text>
</comment>
<dbReference type="InterPro" id="IPR017871">
    <property type="entry name" value="ABC_transporter-like_CS"/>
</dbReference>
<dbReference type="GO" id="GO:0005524">
    <property type="term" value="F:ATP binding"/>
    <property type="evidence" value="ECO:0007669"/>
    <property type="project" value="UniProtKB-KW"/>
</dbReference>
<dbReference type="InterPro" id="IPR036640">
    <property type="entry name" value="ABC1_TM_sf"/>
</dbReference>
<keyword evidence="8 9" id="KW-0472">Membrane</keyword>
<dbReference type="SMART" id="SM00382">
    <property type="entry name" value="AAA"/>
    <property type="match status" value="1"/>
</dbReference>